<name>A0A0D5LLQ4_MAREN</name>
<dbReference type="AlphaFoldDB" id="A0A0D5LLQ4"/>
<reference evidence="1 2" key="1">
    <citation type="journal article" date="2015" name="Genome Announc.">
        <title>Complete genome sequence of Martelella endophytica YC6887, which has antifungal activity associated with a halophyte.</title>
        <authorList>
            <person name="Khan A."/>
            <person name="Khan H."/>
            <person name="Chung E.J."/>
            <person name="Hossain M.T."/>
            <person name="Chung Y.R."/>
        </authorList>
    </citation>
    <scope>NUCLEOTIDE SEQUENCE [LARGE SCALE GENOMIC DNA]</scope>
    <source>
        <strain evidence="1">YC6887</strain>
    </source>
</reference>
<dbReference type="RefSeq" id="WP_045679680.1">
    <property type="nucleotide sequence ID" value="NZ_CP010803.1"/>
</dbReference>
<dbReference type="STRING" id="1486262.TM49_04295"/>
<keyword evidence="2" id="KW-1185">Reference proteome</keyword>
<accession>A0A0D5LLQ4</accession>
<evidence type="ECO:0008006" key="3">
    <source>
        <dbReference type="Google" id="ProtNLM"/>
    </source>
</evidence>
<protein>
    <recommendedName>
        <fullName evidence="3">Nitrate reductase</fullName>
    </recommendedName>
</protein>
<gene>
    <name evidence="1" type="ORF">TM49_04295</name>
</gene>
<dbReference type="Proteomes" id="UP000032611">
    <property type="component" value="Chromosome"/>
</dbReference>
<dbReference type="EMBL" id="CP010803">
    <property type="protein sequence ID" value="AJY45086.1"/>
    <property type="molecule type" value="Genomic_DNA"/>
</dbReference>
<dbReference type="KEGG" id="mey:TM49_04295"/>
<evidence type="ECO:0000313" key="2">
    <source>
        <dbReference type="Proteomes" id="UP000032611"/>
    </source>
</evidence>
<dbReference type="HOGENOM" id="CLU_177715_0_0_5"/>
<evidence type="ECO:0000313" key="1">
    <source>
        <dbReference type="EMBL" id="AJY45086.1"/>
    </source>
</evidence>
<proteinExistence type="predicted"/>
<sequence length="95" mass="10150">MSSAFVNPLAPKKPDVIESARRIKSWTRTCLKIDDATIVSVNELACHLPGCPPKETVILVMAGPNDTGQFSIHKAMADVTLEDVSLGATDVQDDG</sequence>
<organism evidence="1 2">
    <name type="scientific">Martelella endophytica</name>
    <dbReference type="NCBI Taxonomy" id="1486262"/>
    <lineage>
        <taxon>Bacteria</taxon>
        <taxon>Pseudomonadati</taxon>
        <taxon>Pseudomonadota</taxon>
        <taxon>Alphaproteobacteria</taxon>
        <taxon>Hyphomicrobiales</taxon>
        <taxon>Aurantimonadaceae</taxon>
        <taxon>Martelella</taxon>
    </lineage>
</organism>
<dbReference type="PATRIC" id="fig|1486262.3.peg.878"/>